<evidence type="ECO:0000313" key="2">
    <source>
        <dbReference type="EMBL" id="MDR9946476.1"/>
    </source>
</evidence>
<comment type="caution">
    <text evidence="2">The sequence shown here is derived from an EMBL/GenBank/DDBJ whole genome shotgun (WGS) entry which is preliminary data.</text>
</comment>
<protein>
    <submittedName>
        <fullName evidence="2">RHS domain-containing protein</fullName>
    </submittedName>
</protein>
<organism evidence="2 3">
    <name type="scientific">Enterobacter sichuanensis</name>
    <dbReference type="NCBI Taxonomy" id="2071710"/>
    <lineage>
        <taxon>Bacteria</taxon>
        <taxon>Pseudomonadati</taxon>
        <taxon>Pseudomonadota</taxon>
        <taxon>Gammaproteobacteria</taxon>
        <taxon>Enterobacterales</taxon>
        <taxon>Enterobacteriaceae</taxon>
        <taxon>Enterobacter</taxon>
        <taxon>Enterobacter cloacae complex</taxon>
    </lineage>
</organism>
<dbReference type="Gene3D" id="2.180.10.10">
    <property type="entry name" value="RHS repeat-associated core"/>
    <property type="match status" value="1"/>
</dbReference>
<reference evidence="2" key="1">
    <citation type="submission" date="2022-11" db="EMBL/GenBank/DDBJ databases">
        <title>blaNDM-1 and qnrB1 co-producing ST413 Enterobacter.</title>
        <authorList>
            <person name="Halder G."/>
            <person name="Chaudhuri B."/>
            <person name="Dutta S."/>
        </authorList>
    </citation>
    <scope>NUCLEOTIDE SEQUENCE</scope>
    <source>
        <strain evidence="2">PEER684</strain>
    </source>
</reference>
<evidence type="ECO:0000313" key="3">
    <source>
        <dbReference type="Proteomes" id="UP001185068"/>
    </source>
</evidence>
<evidence type="ECO:0000259" key="1">
    <source>
        <dbReference type="Pfam" id="PF03527"/>
    </source>
</evidence>
<dbReference type="Pfam" id="PF03527">
    <property type="entry name" value="RHS"/>
    <property type="match status" value="1"/>
</dbReference>
<dbReference type="EMBL" id="JALLIR010000001">
    <property type="protein sequence ID" value="MDR9946476.1"/>
    <property type="molecule type" value="Genomic_DNA"/>
</dbReference>
<dbReference type="AlphaFoldDB" id="A0AAE4IYA6"/>
<accession>A0AAE4IYA6</accession>
<proteinExistence type="predicted"/>
<dbReference type="InterPro" id="IPR001826">
    <property type="entry name" value="RHS"/>
</dbReference>
<dbReference type="Proteomes" id="UP001185068">
    <property type="component" value="Unassembled WGS sequence"/>
</dbReference>
<gene>
    <name evidence="2" type="ORF">MX989_10340</name>
</gene>
<name>A0AAE4IYA6_9ENTR</name>
<feature type="domain" description="RHS protein conserved region" evidence="1">
    <location>
        <begin position="2"/>
        <end position="37"/>
    </location>
</feature>
<sequence>MFWFHCQPNGMPERIVDIEGQVRWEGGNSAWGKLLRESETQGSRYSQNMRMKGELLYRETGLHDNQFRYFLTWPITLRYRNKER</sequence>